<dbReference type="EMBL" id="AODG01000004">
    <property type="protein sequence ID" value="EUJ30113.1"/>
    <property type="molecule type" value="Genomic_DNA"/>
</dbReference>
<evidence type="ECO:0000313" key="2">
    <source>
        <dbReference type="EMBL" id="EUJ30113.1"/>
    </source>
</evidence>
<feature type="transmembrane region" description="Helical" evidence="1">
    <location>
        <begin position="47"/>
        <end position="67"/>
    </location>
</feature>
<protein>
    <submittedName>
        <fullName evidence="2">Uncharacterized protein</fullName>
    </submittedName>
</protein>
<comment type="caution">
    <text evidence="2">The sequence shown here is derived from an EMBL/GenBank/DDBJ whole genome shotgun (WGS) entry which is preliminary data.</text>
</comment>
<reference evidence="2 3" key="1">
    <citation type="submission" date="2012-12" db="EMBL/GenBank/DDBJ databases">
        <title>Novel taxa of Listeriaceae from agricultural environments in the United States.</title>
        <authorList>
            <person name="den Bakker H.C."/>
            <person name="Allred A."/>
            <person name="Warchocki S."/>
            <person name="Wright E.M."/>
            <person name="Burrell A."/>
            <person name="Nightingale K.K."/>
            <person name="Kephart D."/>
            <person name="Wiedmann M."/>
        </authorList>
    </citation>
    <scope>NUCLEOTIDE SEQUENCE [LARGE SCALE GENOMIC DNA]</scope>
    <source>
        <strain evidence="2 3">FSL F6-1183</strain>
    </source>
</reference>
<keyword evidence="1" id="KW-1133">Transmembrane helix</keyword>
<gene>
    <name evidence="2" type="ORF">LMUR_03522</name>
</gene>
<evidence type="ECO:0000256" key="1">
    <source>
        <dbReference type="SAM" id="Phobius"/>
    </source>
</evidence>
<name>A0A829RB92_LISGR</name>
<keyword evidence="1" id="KW-0812">Transmembrane</keyword>
<evidence type="ECO:0000313" key="3">
    <source>
        <dbReference type="Proteomes" id="UP000019251"/>
    </source>
</evidence>
<keyword evidence="1" id="KW-0472">Membrane</keyword>
<feature type="transmembrane region" description="Helical" evidence="1">
    <location>
        <begin position="79"/>
        <end position="98"/>
    </location>
</feature>
<proteinExistence type="predicted"/>
<dbReference type="RefSeq" id="WP_036104334.1">
    <property type="nucleotide sequence ID" value="NZ_AODG01000004.1"/>
</dbReference>
<sequence>MKVIEGITSIVGVISFGILIIPMIVIAFHWNKNMYAFASVDEKSKVFAGNVFVTFGMFLVAGLAQVWASTSKDETTINLYFVLMILAFIEGAAIWIHYNIMRARAPLCYFIINNELYRVIIISGSIIYLKSERNGSEEIIVREKSILFEDRHILMNNTQYKQFKTFRPDLFCKENRNTYWKL</sequence>
<feature type="transmembrane region" description="Helical" evidence="1">
    <location>
        <begin position="6"/>
        <end position="26"/>
    </location>
</feature>
<accession>A0A829RB92</accession>
<dbReference type="AlphaFoldDB" id="A0A829RB92"/>
<organism evidence="2 3">
    <name type="scientific">Listeria grayi FSL F6-1183</name>
    <dbReference type="NCBI Taxonomy" id="1265827"/>
    <lineage>
        <taxon>Bacteria</taxon>
        <taxon>Bacillati</taxon>
        <taxon>Bacillota</taxon>
        <taxon>Bacilli</taxon>
        <taxon>Bacillales</taxon>
        <taxon>Listeriaceae</taxon>
        <taxon>Listeria</taxon>
    </lineage>
</organism>
<dbReference type="Proteomes" id="UP000019251">
    <property type="component" value="Unassembled WGS sequence"/>
</dbReference>